<reference evidence="1 2" key="1">
    <citation type="submission" date="2021-02" db="EMBL/GenBank/DDBJ databases">
        <title>Safari Cat Assemblies.</title>
        <authorList>
            <person name="Bredemeyer K.R."/>
            <person name="Murphy W.J."/>
        </authorList>
    </citation>
    <scope>NUCLEOTIDE SEQUENCE [LARGE SCALE GENOMIC DNA]</scope>
</reference>
<sequence>MESVGWNSSLRFKRMRKNLQETLVLLDSAPCGTGARVGVLVGERAGRLCSCLSWDPRPQGLVLFLCIPQKQFSVPFLHVFLPPSLPHSFPFCSRKARYSAQAKPSLQKVALGKACPRSQGGSVLGFVLLARPQLLIASVAPLAQGYLGPFMALPCPPCVTCMP</sequence>
<protein>
    <submittedName>
        <fullName evidence="1">Uncharacterized protein</fullName>
    </submittedName>
</protein>
<proteinExistence type="predicted"/>
<name>A0ABI7Y150_FELCA</name>
<dbReference type="Ensembl" id="ENSFCTT00005039880.1">
    <property type="protein sequence ID" value="ENSFCTP00005028104.1"/>
    <property type="gene ID" value="ENSFCTG00005014005.1"/>
</dbReference>
<dbReference type="Proteomes" id="UP000823872">
    <property type="component" value="Chromosome B3"/>
</dbReference>
<keyword evidence="2" id="KW-1185">Reference proteome</keyword>
<accession>A0ABI7Y150</accession>
<reference evidence="1" key="2">
    <citation type="submission" date="2025-08" db="UniProtKB">
        <authorList>
            <consortium name="Ensembl"/>
        </authorList>
    </citation>
    <scope>IDENTIFICATION</scope>
    <source>
        <strain evidence="1">breed Abyssinian</strain>
    </source>
</reference>
<reference evidence="1" key="3">
    <citation type="submission" date="2025-09" db="UniProtKB">
        <authorList>
            <consortium name="Ensembl"/>
        </authorList>
    </citation>
    <scope>IDENTIFICATION</scope>
    <source>
        <strain evidence="1">breed Abyssinian</strain>
    </source>
</reference>
<organism evidence="1 2">
    <name type="scientific">Felis catus</name>
    <name type="common">Cat</name>
    <name type="synonym">Felis silvestris catus</name>
    <dbReference type="NCBI Taxonomy" id="9685"/>
    <lineage>
        <taxon>Eukaryota</taxon>
        <taxon>Metazoa</taxon>
        <taxon>Chordata</taxon>
        <taxon>Craniata</taxon>
        <taxon>Vertebrata</taxon>
        <taxon>Euteleostomi</taxon>
        <taxon>Mammalia</taxon>
        <taxon>Eutheria</taxon>
        <taxon>Laurasiatheria</taxon>
        <taxon>Carnivora</taxon>
        <taxon>Feliformia</taxon>
        <taxon>Felidae</taxon>
        <taxon>Felinae</taxon>
        <taxon>Felis</taxon>
    </lineage>
</organism>
<dbReference type="GeneTree" id="ENSGT00910000147505"/>
<evidence type="ECO:0000313" key="1">
    <source>
        <dbReference type="Ensembl" id="ENSFCTP00005028104.1"/>
    </source>
</evidence>
<evidence type="ECO:0000313" key="2">
    <source>
        <dbReference type="Proteomes" id="UP000823872"/>
    </source>
</evidence>